<protein>
    <submittedName>
        <fullName evidence="2">PLAC8 family protein</fullName>
    </submittedName>
</protein>
<reference evidence="1" key="1">
    <citation type="journal article" date="2013" name="Genetics">
        <title>The draft genome and transcriptome of Panagrellus redivivus are shaped by the harsh demands of a free-living lifestyle.</title>
        <authorList>
            <person name="Srinivasan J."/>
            <person name="Dillman A.R."/>
            <person name="Macchietto M.G."/>
            <person name="Heikkinen L."/>
            <person name="Lakso M."/>
            <person name="Fracchia K.M."/>
            <person name="Antoshechkin I."/>
            <person name="Mortazavi A."/>
            <person name="Wong G."/>
            <person name="Sternberg P.W."/>
        </authorList>
    </citation>
    <scope>NUCLEOTIDE SEQUENCE [LARGE SCALE GENOMIC DNA]</scope>
    <source>
        <strain evidence="1">MT8872</strain>
    </source>
</reference>
<evidence type="ECO:0000313" key="1">
    <source>
        <dbReference type="Proteomes" id="UP000492821"/>
    </source>
</evidence>
<evidence type="ECO:0000313" key="2">
    <source>
        <dbReference type="WBParaSite" id="Pan_g10659.t1"/>
    </source>
</evidence>
<proteinExistence type="predicted"/>
<name>A0A7E4UMS2_PANRE</name>
<sequence length="100" mass="11344">MFVPPEGIPSTPGSYSTLFHLYRSVSGDGPKLASFCPRRDLLRVVCEADAEKYRPFCCAACLASLGCWRYRRREVAVGRIRQTELVVRQLRPFTSIVQFS</sequence>
<keyword evidence="1" id="KW-1185">Reference proteome</keyword>
<dbReference type="AlphaFoldDB" id="A0A7E4UMS2"/>
<dbReference type="Proteomes" id="UP000492821">
    <property type="component" value="Unassembled WGS sequence"/>
</dbReference>
<accession>A0A7E4UMS2</accession>
<dbReference type="WBParaSite" id="Pan_g10659.t1">
    <property type="protein sequence ID" value="Pan_g10659.t1"/>
    <property type="gene ID" value="Pan_g10659"/>
</dbReference>
<organism evidence="1 2">
    <name type="scientific">Panagrellus redivivus</name>
    <name type="common">Microworm</name>
    <dbReference type="NCBI Taxonomy" id="6233"/>
    <lineage>
        <taxon>Eukaryota</taxon>
        <taxon>Metazoa</taxon>
        <taxon>Ecdysozoa</taxon>
        <taxon>Nematoda</taxon>
        <taxon>Chromadorea</taxon>
        <taxon>Rhabditida</taxon>
        <taxon>Tylenchina</taxon>
        <taxon>Panagrolaimomorpha</taxon>
        <taxon>Panagrolaimoidea</taxon>
        <taxon>Panagrolaimidae</taxon>
        <taxon>Panagrellus</taxon>
    </lineage>
</organism>
<reference evidence="2" key="2">
    <citation type="submission" date="2020-10" db="UniProtKB">
        <authorList>
            <consortium name="WormBaseParasite"/>
        </authorList>
    </citation>
    <scope>IDENTIFICATION</scope>
</reference>